<organism evidence="2 3">
    <name type="scientific">Lasius niger</name>
    <name type="common">Black garden ant</name>
    <dbReference type="NCBI Taxonomy" id="67767"/>
    <lineage>
        <taxon>Eukaryota</taxon>
        <taxon>Metazoa</taxon>
        <taxon>Ecdysozoa</taxon>
        <taxon>Arthropoda</taxon>
        <taxon>Hexapoda</taxon>
        <taxon>Insecta</taxon>
        <taxon>Pterygota</taxon>
        <taxon>Neoptera</taxon>
        <taxon>Endopterygota</taxon>
        <taxon>Hymenoptera</taxon>
        <taxon>Apocrita</taxon>
        <taxon>Aculeata</taxon>
        <taxon>Formicoidea</taxon>
        <taxon>Formicidae</taxon>
        <taxon>Formicinae</taxon>
        <taxon>Lasius</taxon>
        <taxon>Lasius</taxon>
    </lineage>
</organism>
<comment type="caution">
    <text evidence="2">The sequence shown here is derived from an EMBL/GenBank/DDBJ whole genome shotgun (WGS) entry which is preliminary data.</text>
</comment>
<feature type="compositionally biased region" description="Low complexity" evidence="1">
    <location>
        <begin position="26"/>
        <end position="37"/>
    </location>
</feature>
<feature type="compositionally biased region" description="Basic and acidic residues" evidence="1">
    <location>
        <begin position="83"/>
        <end position="100"/>
    </location>
</feature>
<keyword evidence="2" id="KW-0378">Hydrolase</keyword>
<feature type="region of interest" description="Disordered" evidence="1">
    <location>
        <begin position="71"/>
        <end position="120"/>
    </location>
</feature>
<reference evidence="2 3" key="1">
    <citation type="submission" date="2015-04" db="EMBL/GenBank/DDBJ databases">
        <title>Lasius niger genome sequencing.</title>
        <authorList>
            <person name="Konorov E.A."/>
            <person name="Nikitin M.A."/>
            <person name="Kirill M.V."/>
            <person name="Chang P."/>
        </authorList>
    </citation>
    <scope>NUCLEOTIDE SEQUENCE [LARGE SCALE GENOMIC DNA]</scope>
    <source>
        <tissue evidence="2">Whole</tissue>
    </source>
</reference>
<dbReference type="AlphaFoldDB" id="A0A0J7JZS2"/>
<dbReference type="GO" id="GO:0016787">
    <property type="term" value="F:hydrolase activity"/>
    <property type="evidence" value="ECO:0007669"/>
    <property type="project" value="UniProtKB-KW"/>
</dbReference>
<evidence type="ECO:0000256" key="1">
    <source>
        <dbReference type="SAM" id="MobiDB-lite"/>
    </source>
</evidence>
<accession>A0A0J7JZS2</accession>
<name>A0A0J7JZS2_LASNI</name>
<evidence type="ECO:0000313" key="3">
    <source>
        <dbReference type="Proteomes" id="UP000036403"/>
    </source>
</evidence>
<sequence length="137" mass="15095">MPQFEAPIPAQQQPDGPERSNSRSSAHGGTAGEHTGAIESERRRQAFDVSLGLNLSYEGPLLEEVVLRVRPPLTTTPEVAETSTERDGGRPRITEERVTAPDEMGAGTHHRAPPWHGRPYSCGQCANRKRHLQETDH</sequence>
<dbReference type="PaxDb" id="67767-A0A0J7JZS2"/>
<keyword evidence="3" id="KW-1185">Reference proteome</keyword>
<feature type="region of interest" description="Disordered" evidence="1">
    <location>
        <begin position="1"/>
        <end position="41"/>
    </location>
</feature>
<dbReference type="Proteomes" id="UP000036403">
    <property type="component" value="Unassembled WGS sequence"/>
</dbReference>
<gene>
    <name evidence="2" type="ORF">RF55_20125</name>
</gene>
<evidence type="ECO:0000313" key="2">
    <source>
        <dbReference type="EMBL" id="KMQ83406.1"/>
    </source>
</evidence>
<proteinExistence type="predicted"/>
<dbReference type="EMBL" id="LBMM01019954">
    <property type="protein sequence ID" value="KMQ83406.1"/>
    <property type="molecule type" value="Genomic_DNA"/>
</dbReference>
<protein>
    <submittedName>
        <fullName evidence="2">Ureidoglycolate hydrolase</fullName>
    </submittedName>
</protein>